<comment type="similarity">
    <text evidence="1">Belongs to the ABC transporter superfamily.</text>
</comment>
<dbReference type="InterPro" id="IPR050763">
    <property type="entry name" value="ABC_transporter_ATP-binding"/>
</dbReference>
<keyword evidence="3" id="KW-0547">Nucleotide-binding</keyword>
<dbReference type="InterPro" id="IPR003593">
    <property type="entry name" value="AAA+_ATPase"/>
</dbReference>
<accession>A0ABT1RX28</accession>
<dbReference type="Proteomes" id="UP001524473">
    <property type="component" value="Unassembled WGS sequence"/>
</dbReference>
<dbReference type="PANTHER" id="PTHR42711">
    <property type="entry name" value="ABC TRANSPORTER ATP-BINDING PROTEIN"/>
    <property type="match status" value="1"/>
</dbReference>
<keyword evidence="2" id="KW-0813">Transport</keyword>
<proteinExistence type="inferred from homology"/>
<dbReference type="RefSeq" id="WP_066860191.1">
    <property type="nucleotide sequence ID" value="NZ_CABKVV010000009.1"/>
</dbReference>
<evidence type="ECO:0000256" key="2">
    <source>
        <dbReference type="ARBA" id="ARBA00022448"/>
    </source>
</evidence>
<dbReference type="Gene3D" id="3.40.50.300">
    <property type="entry name" value="P-loop containing nucleotide triphosphate hydrolases"/>
    <property type="match status" value="1"/>
</dbReference>
<evidence type="ECO:0000259" key="5">
    <source>
        <dbReference type="PROSITE" id="PS50893"/>
    </source>
</evidence>
<dbReference type="PANTHER" id="PTHR42711:SF5">
    <property type="entry name" value="ABC TRANSPORTER ATP-BINDING PROTEIN NATA"/>
    <property type="match status" value="1"/>
</dbReference>
<organism evidence="6 7">
    <name type="scientific">Neglectibacter timonensis</name>
    <dbReference type="NCBI Taxonomy" id="1776382"/>
    <lineage>
        <taxon>Bacteria</taxon>
        <taxon>Bacillati</taxon>
        <taxon>Bacillota</taxon>
        <taxon>Clostridia</taxon>
        <taxon>Eubacteriales</taxon>
        <taxon>Oscillospiraceae</taxon>
        <taxon>Neglectibacter</taxon>
    </lineage>
</organism>
<protein>
    <submittedName>
        <fullName evidence="6">ABC transporter ATP-binding protein</fullName>
    </submittedName>
</protein>
<dbReference type="CDD" id="cd03230">
    <property type="entry name" value="ABC_DR_subfamily_A"/>
    <property type="match status" value="1"/>
</dbReference>
<dbReference type="SMART" id="SM00382">
    <property type="entry name" value="AAA"/>
    <property type="match status" value="1"/>
</dbReference>
<evidence type="ECO:0000256" key="4">
    <source>
        <dbReference type="ARBA" id="ARBA00022840"/>
    </source>
</evidence>
<name>A0ABT1RX28_9FIRM</name>
<evidence type="ECO:0000256" key="3">
    <source>
        <dbReference type="ARBA" id="ARBA00022741"/>
    </source>
</evidence>
<keyword evidence="4 6" id="KW-0067">ATP-binding</keyword>
<dbReference type="SUPFAM" id="SSF52540">
    <property type="entry name" value="P-loop containing nucleoside triphosphate hydrolases"/>
    <property type="match status" value="1"/>
</dbReference>
<feature type="domain" description="ABC transporter" evidence="5">
    <location>
        <begin position="4"/>
        <end position="229"/>
    </location>
</feature>
<reference evidence="6 7" key="1">
    <citation type="submission" date="2022-06" db="EMBL/GenBank/DDBJ databases">
        <title>Isolation of gut microbiota from human fecal samples.</title>
        <authorList>
            <person name="Pamer E.G."/>
            <person name="Barat B."/>
            <person name="Waligurski E."/>
            <person name="Medina S."/>
            <person name="Paddock L."/>
            <person name="Mostad J."/>
        </authorList>
    </citation>
    <scope>NUCLEOTIDE SEQUENCE [LARGE SCALE GENOMIC DNA]</scope>
    <source>
        <strain evidence="6 7">DFI.9.73</strain>
    </source>
</reference>
<dbReference type="EMBL" id="JANFZH010000008">
    <property type="protein sequence ID" value="MCQ4839237.1"/>
    <property type="molecule type" value="Genomic_DNA"/>
</dbReference>
<dbReference type="GO" id="GO:0005524">
    <property type="term" value="F:ATP binding"/>
    <property type="evidence" value="ECO:0007669"/>
    <property type="project" value="UniProtKB-KW"/>
</dbReference>
<dbReference type="Pfam" id="PF00005">
    <property type="entry name" value="ABC_tran"/>
    <property type="match status" value="1"/>
</dbReference>
<evidence type="ECO:0000313" key="7">
    <source>
        <dbReference type="Proteomes" id="UP001524473"/>
    </source>
</evidence>
<dbReference type="InterPro" id="IPR003439">
    <property type="entry name" value="ABC_transporter-like_ATP-bd"/>
</dbReference>
<gene>
    <name evidence="6" type="ORF">NE695_04830</name>
</gene>
<comment type="caution">
    <text evidence="6">The sequence shown here is derived from an EMBL/GenBank/DDBJ whole genome shotgun (WGS) entry which is preliminary data.</text>
</comment>
<dbReference type="PROSITE" id="PS50893">
    <property type="entry name" value="ABC_TRANSPORTER_2"/>
    <property type="match status" value="1"/>
</dbReference>
<evidence type="ECO:0000313" key="6">
    <source>
        <dbReference type="EMBL" id="MCQ4839237.1"/>
    </source>
</evidence>
<evidence type="ECO:0000256" key="1">
    <source>
        <dbReference type="ARBA" id="ARBA00005417"/>
    </source>
</evidence>
<dbReference type="GeneID" id="90531093"/>
<dbReference type="InterPro" id="IPR027417">
    <property type="entry name" value="P-loop_NTPase"/>
</dbReference>
<sequence length="295" mass="32672">MNVIEVKGLTKDYGRGRGIFGVSFSVGRGETLGFLGPNGAGKTTTLRHLMGFLHPDSGEARILGMDCFRQAAEIQKHLGYLPGEIAFPDGMRGEEFLRFQAGMKGRKDLGRAKELSERFELDLTGRISKMSKGTKQKLGIVCAFLQDPELLLLDEPTSGLDPLMQNRFVELLLEERARGKTILLSSHVFEETERTCGRAAILRKGRLAAVEDMERLRASRSKTFCISFAREEEAARFAGTFPEAVPRGTEVELPLSGSADRLVKALAGYEVRDLSTRSQTLEELFLSYYGEEAAK</sequence>
<keyword evidence="7" id="KW-1185">Reference proteome</keyword>